<dbReference type="Pfam" id="PF07584">
    <property type="entry name" value="BatA"/>
    <property type="match status" value="1"/>
</dbReference>
<keyword evidence="1" id="KW-1133">Transmembrane helix</keyword>
<dbReference type="SUPFAM" id="SSF53300">
    <property type="entry name" value="vWA-like"/>
    <property type="match status" value="1"/>
</dbReference>
<feature type="domain" description="VWFA" evidence="3">
    <location>
        <begin position="90"/>
        <end position="189"/>
    </location>
</feature>
<feature type="transmembrane region" description="Helical" evidence="1">
    <location>
        <begin position="6"/>
        <end position="25"/>
    </location>
</feature>
<dbReference type="PANTHER" id="PTHR37464:SF1">
    <property type="entry name" value="BLL2463 PROTEIN"/>
    <property type="match status" value="1"/>
</dbReference>
<dbReference type="InterPro" id="IPR036465">
    <property type="entry name" value="vWFA_dom_sf"/>
</dbReference>
<dbReference type="AlphaFoldDB" id="A0A6M1RPC4"/>
<reference evidence="4 5" key="1">
    <citation type="submission" date="2020-02" db="EMBL/GenBank/DDBJ databases">
        <title>Draft genome sequence of Limisphaera ngatamarikiensis NGM72.4T, a thermophilic Verrucomicrobia grouped in subdivision 3.</title>
        <authorList>
            <person name="Carere C.R."/>
            <person name="Steen J."/>
            <person name="Hugenholtz P."/>
            <person name="Stott M.B."/>
        </authorList>
    </citation>
    <scope>NUCLEOTIDE SEQUENCE [LARGE SCALE GENOMIC DNA]</scope>
    <source>
        <strain evidence="4 5">NGM72.4</strain>
    </source>
</reference>
<dbReference type="PANTHER" id="PTHR37464">
    <property type="entry name" value="BLL2463 PROTEIN"/>
    <property type="match status" value="1"/>
</dbReference>
<proteinExistence type="predicted"/>
<keyword evidence="5" id="KW-1185">Reference proteome</keyword>
<dbReference type="InterPro" id="IPR002035">
    <property type="entry name" value="VWF_A"/>
</dbReference>
<name>A0A6M1RPC4_9BACT</name>
<protein>
    <submittedName>
        <fullName evidence="4">VWA domain-containing protein</fullName>
    </submittedName>
</protein>
<sequence length="584" mass="64584">MPLFLHPWALIGLAAVPVLVLVYFLRNRFRPWLVASLMLWRLPAQPRTVGARRERLRLPWLFWLELLVLVLLVLAATSPDWNIRRGGRPLIVVLDDSVSMRARSGGTTARERALRFLEQRLRQERHSAVRLILAGSTPRTLEGTGADVRSLRQRLEAWRCEAPASDLARAIGLATEWSRNQADVLVLTDQPPPEGLNPGEGLVWYAAGQRVANAGFVGAARTTAGERDRCFLEVLNGGTGTHQTELVIRVGTEVWDRKELSLAPGQRHRWVFNVPADAPVVTAVLGSDGLEEDNTVWLAPPPRRMVSVALALTNVALKSLVERTLQATGLYRPATQVPDLVIHEGAARAWPARTWTVEWLGPEEPVLFAGPFLPDRTHPLMEGLTLQGVLWAGGRQMEAPDLVPILLAGNVPLIAERAAAQGARHLTFVYDLEHSTLHESPDWPILFWNLLHWRGSRLPGLRDTNVRRGAEVAVVHEGRGVTVQGPDGWEWTADTGLDPCVFVPPRAGLYRVNRGAEGEWLAVNLLAEGETNLSGCDRGVWGTWRVDVRARQESAPWSTWLGLLACVCVLGHLYGVLAERRGAA</sequence>
<feature type="domain" description="Aerotolerance regulator N-terminal" evidence="2">
    <location>
        <begin position="1"/>
        <end position="79"/>
    </location>
</feature>
<feature type="transmembrane region" description="Helical" evidence="1">
    <location>
        <begin position="60"/>
        <end position="78"/>
    </location>
</feature>
<evidence type="ECO:0000259" key="2">
    <source>
        <dbReference type="Pfam" id="PF07584"/>
    </source>
</evidence>
<evidence type="ECO:0000259" key="3">
    <source>
        <dbReference type="Pfam" id="PF13519"/>
    </source>
</evidence>
<keyword evidence="1" id="KW-0472">Membrane</keyword>
<evidence type="ECO:0000313" key="5">
    <source>
        <dbReference type="Proteomes" id="UP000477311"/>
    </source>
</evidence>
<dbReference type="Gene3D" id="3.40.50.410">
    <property type="entry name" value="von Willebrand factor, type A domain"/>
    <property type="match status" value="1"/>
</dbReference>
<dbReference type="RefSeq" id="WP_165107207.1">
    <property type="nucleotide sequence ID" value="NZ_JAAKYA010000052.1"/>
</dbReference>
<dbReference type="Pfam" id="PF13519">
    <property type="entry name" value="VWA_2"/>
    <property type="match status" value="1"/>
</dbReference>
<evidence type="ECO:0000256" key="1">
    <source>
        <dbReference type="SAM" id="Phobius"/>
    </source>
</evidence>
<feature type="transmembrane region" description="Helical" evidence="1">
    <location>
        <begin position="557"/>
        <end position="577"/>
    </location>
</feature>
<dbReference type="EMBL" id="JAAKYA010000052">
    <property type="protein sequence ID" value="NGO39277.1"/>
    <property type="molecule type" value="Genomic_DNA"/>
</dbReference>
<gene>
    <name evidence="4" type="ORF">G4L39_07680</name>
</gene>
<evidence type="ECO:0000313" key="4">
    <source>
        <dbReference type="EMBL" id="NGO39277.1"/>
    </source>
</evidence>
<dbReference type="InterPro" id="IPR024163">
    <property type="entry name" value="Aerotolerance_reg_N"/>
</dbReference>
<organism evidence="4 5">
    <name type="scientific">Limisphaera ngatamarikiensis</name>
    <dbReference type="NCBI Taxonomy" id="1324935"/>
    <lineage>
        <taxon>Bacteria</taxon>
        <taxon>Pseudomonadati</taxon>
        <taxon>Verrucomicrobiota</taxon>
        <taxon>Verrucomicrobiia</taxon>
        <taxon>Limisphaerales</taxon>
        <taxon>Limisphaeraceae</taxon>
        <taxon>Limisphaera</taxon>
    </lineage>
</organism>
<accession>A0A6M1RPC4</accession>
<dbReference type="Proteomes" id="UP000477311">
    <property type="component" value="Unassembled WGS sequence"/>
</dbReference>
<comment type="caution">
    <text evidence="4">The sequence shown here is derived from an EMBL/GenBank/DDBJ whole genome shotgun (WGS) entry which is preliminary data.</text>
</comment>
<keyword evidence="1" id="KW-0812">Transmembrane</keyword>